<evidence type="ECO:0000256" key="7">
    <source>
        <dbReference type="ARBA" id="ARBA00023002"/>
    </source>
</evidence>
<dbReference type="PROSITE" id="PS51379">
    <property type="entry name" value="4FE4S_FER_2"/>
    <property type="match status" value="2"/>
</dbReference>
<proteinExistence type="inferred from homology"/>
<dbReference type="InterPro" id="IPR036010">
    <property type="entry name" value="2Fe-2S_ferredoxin-like_sf"/>
</dbReference>
<dbReference type="InterPro" id="IPR009010">
    <property type="entry name" value="Asp_de-COase-like_dom_sf"/>
</dbReference>
<dbReference type="InterPro" id="IPR001041">
    <property type="entry name" value="2Fe-2S_ferredoxin-type"/>
</dbReference>
<reference evidence="14 15" key="1">
    <citation type="submission" date="2024-01" db="EMBL/GenBank/DDBJ databases">
        <title>Mesobacterium rodlantinim sp. nov., isolated from shallow sea hydrothermal systems off Kueishantao Island.</title>
        <authorList>
            <person name="Su Z."/>
            <person name="Tang K."/>
        </authorList>
    </citation>
    <scope>NUCLEOTIDE SEQUENCE [LARGE SCALE GENOMIC DNA]</scope>
    <source>
        <strain evidence="14 15">TK19101</strain>
    </source>
</reference>
<accession>A0ABU6HIP4</accession>
<dbReference type="PROSITE" id="PS51669">
    <property type="entry name" value="4FE4S_MOW_BIS_MGD"/>
    <property type="match status" value="1"/>
</dbReference>
<dbReference type="Pfam" id="PF01568">
    <property type="entry name" value="Molydop_binding"/>
    <property type="match status" value="1"/>
</dbReference>
<dbReference type="PANTHER" id="PTHR43105:SF14">
    <property type="entry name" value="FORMATE DEHYDROGENASE H"/>
    <property type="match status" value="1"/>
</dbReference>
<dbReference type="InterPro" id="IPR006656">
    <property type="entry name" value="Mopterin_OxRdtase"/>
</dbReference>
<comment type="caution">
    <text evidence="14">The sequence shown here is derived from an EMBL/GenBank/DDBJ whole genome shotgun (WGS) entry which is preliminary data.</text>
</comment>
<evidence type="ECO:0000259" key="10">
    <source>
        <dbReference type="PROSITE" id="PS51085"/>
    </source>
</evidence>
<dbReference type="Pfam" id="PF12838">
    <property type="entry name" value="Fer4_7"/>
    <property type="match status" value="1"/>
</dbReference>
<evidence type="ECO:0000313" key="15">
    <source>
        <dbReference type="Proteomes" id="UP001348149"/>
    </source>
</evidence>
<dbReference type="PROSITE" id="PS51839">
    <property type="entry name" value="4FE4S_HC3"/>
    <property type="match status" value="1"/>
</dbReference>
<evidence type="ECO:0000256" key="6">
    <source>
        <dbReference type="ARBA" id="ARBA00022737"/>
    </source>
</evidence>
<dbReference type="PIRSF" id="PIRSF036643">
    <property type="entry name" value="FDH_alpha"/>
    <property type="match status" value="1"/>
</dbReference>
<feature type="domain" description="4Fe-4S Mo/W bis-MGD-type" evidence="12">
    <location>
        <begin position="257"/>
        <end position="313"/>
    </location>
</feature>
<dbReference type="PROSITE" id="PS51085">
    <property type="entry name" value="2FE2S_FER_2"/>
    <property type="match status" value="1"/>
</dbReference>
<sequence length="965" mass="104726">MKDFIIPWDDKDMGTPARTGAPVSLIVDGVAVTVPEGTSVMRAAAAAGISVPKLCATDMLDAFGSCRLCVVEIEGRRGTPASCTTPVAPGMVVRTQSDKLRRLRRGVMELYISDHPLDCLTCAANGDCELQDMAGVVGLRDVRYTAPDNAALANHFELRNTSGAANPQWAPKDESNPYFTYDPSKCIVCSRCVRACEEVQGTFALTIAGRGFDSRVSAGSGVDDFLSSDCVSCGACVQACPTATLQEKTVIERGVPDRSVVTTCAYCGVGCSFKAEMQGDALVRMVPWKNGKANRGHSCVKGRFAWGYATHRERILNPMIRDTIDEPWREVSWGEAMGFAAQKMRGLQEKYGRKSIGVITSSRCTNEETFLVQKLARAVFGNNNTDTCARVCHSPTGYGLGQTFGTSAGTQDFDSVEKTDVVIVIGANPTDAHPVFGSRLKKRLRQGAKLIVVDPRRIDLVKSNHIQAAHHLALRPGTNVAVVTALAHVIVSEGLMDEAFIRERCDWDEFLAYAEFVSNPRHSPEAVEALTSVPAAELRAAARTFASGGNGSIYYGLGVTEHSQGSTTVMAIANLAMLTGNVGREGVGVNPLRGQNNVQGSCDMGSFPHELPGYRHVKGPEVRAIFEQAWGVSIDPEPGLRITNMLDAAVDGSFKGLYCQGEDILQSDPDTRHVAAGLAAMECVIVHDLFLNETANYAHVFLPGSTFLEKDGTFTNAERRINMVRRVMAPRNGYADWEVTQMLANAMGAGWSYTHPSQIMAEIAATTPSFAGVTYDKIEALGSVQWPCNDSAPEGTPLMHVDGFVRGKGRFIVTEYVATEEKTGPRFPLLLTTGRILSQYNVGAQTRRTDNTVWHERDLLEIHPHDAENRGIHDGDFVRLASRSGETTLMAKLTDRVSPGVVYTTFHHPDTQANVITTDHSDWATNCPEYKVTAVQVSLSNGPSDWQEDYAAQAERSRRILPAAE</sequence>
<evidence type="ECO:0000256" key="8">
    <source>
        <dbReference type="ARBA" id="ARBA00023004"/>
    </source>
</evidence>
<keyword evidence="8" id="KW-0408">Iron</keyword>
<keyword evidence="9" id="KW-0411">Iron-sulfur</keyword>
<dbReference type="Gene3D" id="2.40.40.20">
    <property type="match status" value="1"/>
</dbReference>
<keyword evidence="4" id="KW-0001">2Fe-2S</keyword>
<dbReference type="RefSeq" id="WP_326297423.1">
    <property type="nucleotide sequence ID" value="NZ_JAYLLH010000012.1"/>
</dbReference>
<evidence type="ECO:0000256" key="1">
    <source>
        <dbReference type="ARBA" id="ARBA00005404"/>
    </source>
</evidence>
<keyword evidence="6" id="KW-0677">Repeat</keyword>
<evidence type="ECO:0000256" key="4">
    <source>
        <dbReference type="ARBA" id="ARBA00022714"/>
    </source>
</evidence>
<dbReference type="Gene3D" id="3.10.20.740">
    <property type="match status" value="1"/>
</dbReference>
<dbReference type="GO" id="GO:0008863">
    <property type="term" value="F:formate dehydrogenase (NAD+) activity"/>
    <property type="evidence" value="ECO:0007669"/>
    <property type="project" value="UniProtKB-EC"/>
</dbReference>
<evidence type="ECO:0000256" key="3">
    <source>
        <dbReference type="ARBA" id="ARBA00022485"/>
    </source>
</evidence>
<evidence type="ECO:0000256" key="9">
    <source>
        <dbReference type="ARBA" id="ARBA00023014"/>
    </source>
</evidence>
<dbReference type="InterPro" id="IPR006963">
    <property type="entry name" value="Mopterin_OxRdtase_4Fe-4S_dom"/>
</dbReference>
<dbReference type="SUPFAM" id="SSF54862">
    <property type="entry name" value="4Fe-4S ferredoxins"/>
    <property type="match status" value="1"/>
</dbReference>
<dbReference type="Pfam" id="PF10588">
    <property type="entry name" value="NADH-G_4Fe-4S_3"/>
    <property type="match status" value="1"/>
</dbReference>
<dbReference type="InterPro" id="IPR041924">
    <property type="entry name" value="Formate_Dh-H_N"/>
</dbReference>
<dbReference type="NCBIfam" id="TIGR01591">
    <property type="entry name" value="Fdh-alpha"/>
    <property type="match status" value="1"/>
</dbReference>
<evidence type="ECO:0000259" key="12">
    <source>
        <dbReference type="PROSITE" id="PS51669"/>
    </source>
</evidence>
<dbReference type="Gene3D" id="3.40.228.10">
    <property type="entry name" value="Dimethylsulfoxide Reductase, domain 2"/>
    <property type="match status" value="1"/>
</dbReference>
<dbReference type="Gene3D" id="3.40.50.740">
    <property type="match status" value="1"/>
</dbReference>
<feature type="domain" description="4Fe-4S ferredoxin-type" evidence="11">
    <location>
        <begin position="177"/>
        <end position="208"/>
    </location>
</feature>
<dbReference type="PROSITE" id="PS00932">
    <property type="entry name" value="MOLYBDOPTERIN_PROK_3"/>
    <property type="match status" value="1"/>
</dbReference>
<dbReference type="SUPFAM" id="SSF54292">
    <property type="entry name" value="2Fe-2S ferredoxin-like"/>
    <property type="match status" value="1"/>
</dbReference>
<dbReference type="EMBL" id="JAYLLH010000012">
    <property type="protein sequence ID" value="MEC3861700.1"/>
    <property type="molecule type" value="Genomic_DNA"/>
</dbReference>
<dbReference type="Pfam" id="PF04879">
    <property type="entry name" value="Molybdop_Fe4S4"/>
    <property type="match status" value="1"/>
</dbReference>
<evidence type="ECO:0000256" key="2">
    <source>
        <dbReference type="ARBA" id="ARBA00007023"/>
    </source>
</evidence>
<comment type="similarity">
    <text evidence="1">Belongs to the complex I 75 kDa subunit family.</text>
</comment>
<keyword evidence="3" id="KW-0004">4Fe-4S</keyword>
<gene>
    <name evidence="14" type="primary">fdhF</name>
    <name evidence="14" type="ORF">VK792_10420</name>
</gene>
<dbReference type="InterPro" id="IPR006655">
    <property type="entry name" value="Mopterin_OxRdtase_prok_CS"/>
</dbReference>
<dbReference type="SUPFAM" id="SSF50692">
    <property type="entry name" value="ADC-like"/>
    <property type="match status" value="1"/>
</dbReference>
<dbReference type="InterPro" id="IPR017900">
    <property type="entry name" value="4Fe4S_Fe_S_CS"/>
</dbReference>
<dbReference type="Gene3D" id="3.30.70.20">
    <property type="match status" value="1"/>
</dbReference>
<evidence type="ECO:0000256" key="5">
    <source>
        <dbReference type="ARBA" id="ARBA00022723"/>
    </source>
</evidence>
<organism evidence="14 15">
    <name type="scientific">Mesobacterium hydrothermale</name>
    <dbReference type="NCBI Taxonomy" id="3111907"/>
    <lineage>
        <taxon>Bacteria</taxon>
        <taxon>Pseudomonadati</taxon>
        <taxon>Pseudomonadota</taxon>
        <taxon>Alphaproteobacteria</taxon>
        <taxon>Rhodobacterales</taxon>
        <taxon>Roseobacteraceae</taxon>
        <taxon>Mesobacterium</taxon>
    </lineage>
</organism>
<evidence type="ECO:0000313" key="14">
    <source>
        <dbReference type="EMBL" id="MEC3861700.1"/>
    </source>
</evidence>
<dbReference type="InterPro" id="IPR017896">
    <property type="entry name" value="4Fe4S_Fe-S-bd"/>
</dbReference>
<keyword evidence="5" id="KW-0479">Metal-binding</keyword>
<keyword evidence="7 14" id="KW-0560">Oxidoreductase</keyword>
<name>A0ABU6HIP4_9RHOB</name>
<evidence type="ECO:0000259" key="13">
    <source>
        <dbReference type="PROSITE" id="PS51839"/>
    </source>
</evidence>
<dbReference type="SUPFAM" id="SSF53706">
    <property type="entry name" value="Formate dehydrogenase/DMSO reductase, domains 1-3"/>
    <property type="match status" value="1"/>
</dbReference>
<dbReference type="InterPro" id="IPR019574">
    <property type="entry name" value="NADH_UbQ_OxRdtase_Gsu_4Fe4S-bd"/>
</dbReference>
<dbReference type="CDD" id="cd02753">
    <property type="entry name" value="MopB_Formate-Dh-H"/>
    <property type="match status" value="1"/>
</dbReference>
<dbReference type="CDD" id="cd00207">
    <property type="entry name" value="fer2"/>
    <property type="match status" value="1"/>
</dbReference>
<dbReference type="PANTHER" id="PTHR43105">
    <property type="entry name" value="RESPIRATORY NITRATE REDUCTASE"/>
    <property type="match status" value="1"/>
</dbReference>
<dbReference type="EC" id="1.17.1.9" evidence="14"/>
<comment type="similarity">
    <text evidence="2">In the C-terminal section; belongs to the prokaryotic molybdopterin-containing oxidoreductase family.</text>
</comment>
<feature type="domain" description="2Fe-2S ferredoxin-type" evidence="10">
    <location>
        <begin position="21"/>
        <end position="99"/>
    </location>
</feature>
<keyword evidence="15" id="KW-1185">Reference proteome</keyword>
<dbReference type="InterPro" id="IPR006478">
    <property type="entry name" value="Formate_DH_asu"/>
</dbReference>
<dbReference type="CDD" id="cd00508">
    <property type="entry name" value="MopB_CT_Fdh-Nap-like"/>
    <property type="match status" value="1"/>
</dbReference>
<protein>
    <submittedName>
        <fullName evidence="14">Formate dehydrogenase subunit alpha</fullName>
        <ecNumber evidence="14">1.17.1.9</ecNumber>
    </submittedName>
</protein>
<dbReference type="PROSITE" id="PS00198">
    <property type="entry name" value="4FE4S_FER_1"/>
    <property type="match status" value="2"/>
</dbReference>
<dbReference type="SMART" id="SM00929">
    <property type="entry name" value="NADH-G_4Fe-4S_3"/>
    <property type="match status" value="1"/>
</dbReference>
<dbReference type="InterPro" id="IPR050123">
    <property type="entry name" value="Prok_molybdopt-oxidoreductase"/>
</dbReference>
<feature type="domain" description="4Fe-4S His(Cys)3-ligated-type" evidence="13">
    <location>
        <begin position="99"/>
        <end position="138"/>
    </location>
</feature>
<dbReference type="Proteomes" id="UP001348149">
    <property type="component" value="Unassembled WGS sequence"/>
</dbReference>
<dbReference type="InterPro" id="IPR006657">
    <property type="entry name" value="MoPterin_dinucl-bd_dom"/>
</dbReference>
<dbReference type="Pfam" id="PF13510">
    <property type="entry name" value="Fer2_4"/>
    <property type="match status" value="1"/>
</dbReference>
<feature type="domain" description="4Fe-4S ferredoxin-type" evidence="11">
    <location>
        <begin position="221"/>
        <end position="250"/>
    </location>
</feature>
<dbReference type="SMART" id="SM00926">
    <property type="entry name" value="Molybdop_Fe4S4"/>
    <property type="match status" value="1"/>
</dbReference>
<evidence type="ECO:0000259" key="11">
    <source>
        <dbReference type="PROSITE" id="PS51379"/>
    </source>
</evidence>
<dbReference type="Pfam" id="PF00384">
    <property type="entry name" value="Molybdopterin"/>
    <property type="match status" value="1"/>
</dbReference>
<dbReference type="Gene3D" id="2.20.25.90">
    <property type="entry name" value="ADC-like domains"/>
    <property type="match status" value="1"/>
</dbReference>